<evidence type="ECO:0000256" key="1">
    <source>
        <dbReference type="SAM" id="MobiDB-lite"/>
    </source>
</evidence>
<dbReference type="AlphaFoldDB" id="A0AAV9UYW8"/>
<proteinExistence type="predicted"/>
<feature type="domain" description="Mtf2-like C-terminal" evidence="2">
    <location>
        <begin position="287"/>
        <end position="456"/>
    </location>
</feature>
<name>A0AAV9UYW8_9PEZI</name>
<protein>
    <recommendedName>
        <fullName evidence="2">Mtf2-like C-terminal domain-containing protein</fullName>
    </recommendedName>
</protein>
<dbReference type="Pfam" id="PF19189">
    <property type="entry name" value="Mtf2"/>
    <property type="match status" value="1"/>
</dbReference>
<feature type="compositionally biased region" description="Polar residues" evidence="1">
    <location>
        <begin position="325"/>
        <end position="336"/>
    </location>
</feature>
<feature type="compositionally biased region" description="Polar residues" evidence="1">
    <location>
        <begin position="68"/>
        <end position="84"/>
    </location>
</feature>
<dbReference type="PANTHER" id="PTHR39468">
    <property type="entry name" value="CHROMOSOME 7, WHOLE GENOME SHOTGUN SEQUENCE"/>
    <property type="match status" value="1"/>
</dbReference>
<keyword evidence="4" id="KW-1185">Reference proteome</keyword>
<reference evidence="3 4" key="1">
    <citation type="submission" date="2019-10" db="EMBL/GenBank/DDBJ databases">
        <authorList>
            <person name="Palmer J.M."/>
        </authorList>
    </citation>
    <scope>NUCLEOTIDE SEQUENCE [LARGE SCALE GENOMIC DNA]</scope>
    <source>
        <strain evidence="3 4">TWF696</strain>
    </source>
</reference>
<sequence>MNTVKTSAARASRGLQICPADASSTTTLLSFLYPPSTRRHIARAGYPLLRRPPSQSCPSTARRGYSTDAPSLQNGDNNHPSSTHVDNDSFGFLMGEGTPEEEASLRPKKREQKTYVQPTSRTFHPPPPHRRRSHPRSSPYGHSGIRDDPSMTLSANPRGHMTEREKVIFDTIFNKLLERQQSQSQSQSPHGPPTPAAKVDHARPSPMISALFESAVGPQRSGDEVSFGPERTRADDTYKGSMRAVLAKGDFPASLRYAAAGAVGLPREAAGLPSDEHSEERLAEYNLLKNTLAECSSDLEVWEFLDKHVFAMVQKPPVQSSPSSENTSAAATTPPSSNYPKLLRDAIRVFRTAYRDYDACIALFEHIKRLGPESYIIGCSVGVYNEVLLARWIGYRDIQAVGDLLDEMRLNGVEGDHRTASIVSDVLADIKVFESNSFLPGTVLMWQNENVAEGKGKLKAAVGELVREGDRRGLAIARD</sequence>
<feature type="region of interest" description="Disordered" evidence="1">
    <location>
        <begin position="44"/>
        <end position="160"/>
    </location>
</feature>
<dbReference type="InterPro" id="IPR040009">
    <property type="entry name" value="Mtf2/C5D6.12-like"/>
</dbReference>
<gene>
    <name evidence="3" type="ORF">TWF696_004809</name>
</gene>
<dbReference type="Proteomes" id="UP001375240">
    <property type="component" value="Unassembled WGS sequence"/>
</dbReference>
<dbReference type="GO" id="GO:0005739">
    <property type="term" value="C:mitochondrion"/>
    <property type="evidence" value="ECO:0007669"/>
    <property type="project" value="InterPro"/>
</dbReference>
<evidence type="ECO:0000313" key="3">
    <source>
        <dbReference type="EMBL" id="KAK6352806.1"/>
    </source>
</evidence>
<evidence type="ECO:0000313" key="4">
    <source>
        <dbReference type="Proteomes" id="UP001375240"/>
    </source>
</evidence>
<organism evidence="3 4">
    <name type="scientific">Orbilia brochopaga</name>
    <dbReference type="NCBI Taxonomy" id="3140254"/>
    <lineage>
        <taxon>Eukaryota</taxon>
        <taxon>Fungi</taxon>
        <taxon>Dikarya</taxon>
        <taxon>Ascomycota</taxon>
        <taxon>Pezizomycotina</taxon>
        <taxon>Orbiliomycetes</taxon>
        <taxon>Orbiliales</taxon>
        <taxon>Orbiliaceae</taxon>
        <taxon>Orbilia</taxon>
    </lineage>
</organism>
<dbReference type="EMBL" id="JAVHNQ010000003">
    <property type="protein sequence ID" value="KAK6352806.1"/>
    <property type="molecule type" value="Genomic_DNA"/>
</dbReference>
<comment type="caution">
    <text evidence="3">The sequence shown here is derived from an EMBL/GenBank/DDBJ whole genome shotgun (WGS) entry which is preliminary data.</text>
</comment>
<dbReference type="InterPro" id="IPR043837">
    <property type="entry name" value="Mtf2-like_C"/>
</dbReference>
<evidence type="ECO:0000259" key="2">
    <source>
        <dbReference type="Pfam" id="PF19189"/>
    </source>
</evidence>
<dbReference type="PANTHER" id="PTHR39468:SF1">
    <property type="entry name" value="MTF2-LIKE C-TERMINAL DOMAIN-CONTAINING PROTEIN"/>
    <property type="match status" value="1"/>
</dbReference>
<feature type="region of interest" description="Disordered" evidence="1">
    <location>
        <begin position="179"/>
        <end position="201"/>
    </location>
</feature>
<accession>A0AAV9UYW8</accession>
<feature type="region of interest" description="Disordered" evidence="1">
    <location>
        <begin position="316"/>
        <end position="336"/>
    </location>
</feature>